<sequence>MMFNETLLMLIYTANLMSNPHNRNQKREDRQVFTTASTTQQSAELDESIFEYDDEWYMWRCYQPFGCFYIGTPWSGGSRPVSTFPTKPDSINPLFMLYTRDRVDDPHELVIDRISTIRDSSLRRNENLYFIIHGYLDNGNKTWVLRMMNELLLRENCNVVVINWIGGAGPPYTQAVANTRLVGAMTGRLASQLIQKGKMQASRLHCIGHSLGAHTCGYVGHNLRVQYGYKLGRITGLDPAEPHFSNTSPLVRLDPSDADFVTAIHTDCSPFISGGLGISQPVAHIDFFPNGGRNQPGCNEGVFNSITLEKGSFFRGIKRFLGCNHIRSYEYFIESINTVCPFLSVPCTSWERFQNGSCFDCVEQHCPRFGFNAQPGNHHASVYLMTGRDKPFCKAHYRVTINVSKTNESLSYGGEVGMFVIRVIGPNGKMTERLSLSEHSKYYEPGTRHTAVIPGDVVGKVEAVEITWDYQTSMFNPLTWRLLHKPKAYIDSLTIKSLEFQNEITVCPASSKTLVANEPQILKVENCRYISDLNIVST</sequence>
<dbReference type="FunFam" id="3.40.50.1820:FF:000033">
    <property type="entry name" value="Pancreatic triacylglycerol lipase"/>
    <property type="match status" value="1"/>
</dbReference>
<evidence type="ECO:0000256" key="1">
    <source>
        <dbReference type="ARBA" id="ARBA00000111"/>
    </source>
</evidence>
<evidence type="ECO:0000256" key="6">
    <source>
        <dbReference type="ARBA" id="ARBA00022801"/>
    </source>
</evidence>
<dbReference type="GO" id="GO:0004806">
    <property type="term" value="F:triacylglycerol lipase activity"/>
    <property type="evidence" value="ECO:0007669"/>
    <property type="project" value="InterPro"/>
</dbReference>
<dbReference type="GO" id="GO:0005615">
    <property type="term" value="C:extracellular space"/>
    <property type="evidence" value="ECO:0007669"/>
    <property type="project" value="TreeGrafter"/>
</dbReference>
<dbReference type="InterPro" id="IPR000734">
    <property type="entry name" value="TAG_lipase"/>
</dbReference>
<dbReference type="AlphaFoldDB" id="A0A232F843"/>
<evidence type="ECO:0000256" key="9">
    <source>
        <dbReference type="PIRSR" id="PIRSR000865-2"/>
    </source>
</evidence>
<protein>
    <recommendedName>
        <fullName evidence="4">phospholipase A1</fullName>
        <ecNumber evidence="4">3.1.1.32</ecNumber>
    </recommendedName>
</protein>
<evidence type="ECO:0000256" key="4">
    <source>
        <dbReference type="ARBA" id="ARBA00013179"/>
    </source>
</evidence>
<keyword evidence="5" id="KW-0964">Secreted</keyword>
<gene>
    <name evidence="12" type="ORF">TSAR_001631</name>
</gene>
<dbReference type="Gene3D" id="3.40.50.1820">
    <property type="entry name" value="alpha/beta hydrolase"/>
    <property type="match status" value="1"/>
</dbReference>
<evidence type="ECO:0000259" key="11">
    <source>
        <dbReference type="Pfam" id="PF00151"/>
    </source>
</evidence>
<evidence type="ECO:0000256" key="2">
    <source>
        <dbReference type="ARBA" id="ARBA00004613"/>
    </source>
</evidence>
<keyword evidence="6" id="KW-0378">Hydrolase</keyword>
<evidence type="ECO:0000256" key="3">
    <source>
        <dbReference type="ARBA" id="ARBA00010701"/>
    </source>
</evidence>
<evidence type="ECO:0000256" key="7">
    <source>
        <dbReference type="ARBA" id="ARBA00023157"/>
    </source>
</evidence>
<proteinExistence type="inferred from homology"/>
<feature type="binding site" evidence="9">
    <location>
        <position position="252"/>
    </location>
    <ligand>
        <name>Ca(2+)</name>
        <dbReference type="ChEBI" id="CHEBI:29108"/>
    </ligand>
</feature>
<feature type="active site" description="Charge relay system" evidence="8">
    <location>
        <position position="238"/>
    </location>
</feature>
<evidence type="ECO:0000313" key="13">
    <source>
        <dbReference type="Proteomes" id="UP000215335"/>
    </source>
</evidence>
<comment type="catalytic activity">
    <reaction evidence="1">
        <text>a 1,2-diacyl-sn-glycero-3-phosphocholine + H2O = a 2-acyl-sn-glycero-3-phosphocholine + a fatty acid + H(+)</text>
        <dbReference type="Rhea" id="RHEA:18689"/>
        <dbReference type="ChEBI" id="CHEBI:15377"/>
        <dbReference type="ChEBI" id="CHEBI:15378"/>
        <dbReference type="ChEBI" id="CHEBI:28868"/>
        <dbReference type="ChEBI" id="CHEBI:57643"/>
        <dbReference type="ChEBI" id="CHEBI:57875"/>
        <dbReference type="EC" id="3.1.1.32"/>
    </reaction>
</comment>
<reference evidence="12 13" key="1">
    <citation type="journal article" date="2017" name="Curr. Biol.">
        <title>The Evolution of Venom by Co-option of Single-Copy Genes.</title>
        <authorList>
            <person name="Martinson E.O."/>
            <person name="Mrinalini"/>
            <person name="Kelkar Y.D."/>
            <person name="Chang C.H."/>
            <person name="Werren J.H."/>
        </authorList>
    </citation>
    <scope>NUCLEOTIDE SEQUENCE [LARGE SCALE GENOMIC DNA]</scope>
    <source>
        <strain evidence="12 13">Alberta</strain>
        <tissue evidence="12">Whole body</tissue>
    </source>
</reference>
<feature type="active site" description="Nucleophile" evidence="8">
    <location>
        <position position="210"/>
    </location>
</feature>
<dbReference type="InterPro" id="IPR002331">
    <property type="entry name" value="Lipase_panc"/>
</dbReference>
<feature type="domain" description="Lipase" evidence="11">
    <location>
        <begin position="61"/>
        <end position="392"/>
    </location>
</feature>
<name>A0A232F843_9HYME</name>
<dbReference type="EC" id="3.1.1.32" evidence="4"/>
<comment type="similarity">
    <text evidence="3 10">Belongs to the AB hydrolase superfamily. Lipase family.</text>
</comment>
<comment type="subcellular location">
    <subcellularLocation>
        <location evidence="2">Secreted</location>
    </subcellularLocation>
</comment>
<dbReference type="PRINTS" id="PR00821">
    <property type="entry name" value="TAGLIPASE"/>
</dbReference>
<dbReference type="InterPro" id="IPR029058">
    <property type="entry name" value="AB_hydrolase_fold"/>
</dbReference>
<evidence type="ECO:0000256" key="5">
    <source>
        <dbReference type="ARBA" id="ARBA00022525"/>
    </source>
</evidence>
<dbReference type="GO" id="GO:0046872">
    <property type="term" value="F:metal ion binding"/>
    <property type="evidence" value="ECO:0007669"/>
    <property type="project" value="UniProtKB-KW"/>
</dbReference>
<accession>A0A232F843</accession>
<evidence type="ECO:0000313" key="12">
    <source>
        <dbReference type="EMBL" id="OXU26638.1"/>
    </source>
</evidence>
<dbReference type="ESTHER" id="9hyme-a0a232f843">
    <property type="family name" value="Pancreatic_lipase"/>
</dbReference>
<dbReference type="InterPro" id="IPR016272">
    <property type="entry name" value="Lipase_LIPH"/>
</dbReference>
<feature type="active site" description="Charge relay system" evidence="8">
    <location>
        <position position="325"/>
    </location>
</feature>
<dbReference type="InterPro" id="IPR013818">
    <property type="entry name" value="Lipase"/>
</dbReference>
<comment type="caution">
    <text evidence="12">The sequence shown here is derived from an EMBL/GenBank/DDBJ whole genome shotgun (WGS) entry which is preliminary data.</text>
</comment>
<dbReference type="EMBL" id="NNAY01000762">
    <property type="protein sequence ID" value="OXU26638.1"/>
    <property type="molecule type" value="Genomic_DNA"/>
</dbReference>
<evidence type="ECO:0000256" key="10">
    <source>
        <dbReference type="RuleBase" id="RU004262"/>
    </source>
</evidence>
<keyword evidence="9" id="KW-0106">Calcium</keyword>
<feature type="binding site" evidence="9">
    <location>
        <position position="254"/>
    </location>
    <ligand>
        <name>Ca(2+)</name>
        <dbReference type="ChEBI" id="CHEBI:29108"/>
    </ligand>
</feature>
<dbReference type="SUPFAM" id="SSF53474">
    <property type="entry name" value="alpha/beta-Hydrolases"/>
    <property type="match status" value="1"/>
</dbReference>
<organism evidence="12 13">
    <name type="scientific">Trichomalopsis sarcophagae</name>
    <dbReference type="NCBI Taxonomy" id="543379"/>
    <lineage>
        <taxon>Eukaryota</taxon>
        <taxon>Metazoa</taxon>
        <taxon>Ecdysozoa</taxon>
        <taxon>Arthropoda</taxon>
        <taxon>Hexapoda</taxon>
        <taxon>Insecta</taxon>
        <taxon>Pterygota</taxon>
        <taxon>Neoptera</taxon>
        <taxon>Endopterygota</taxon>
        <taxon>Hymenoptera</taxon>
        <taxon>Apocrita</taxon>
        <taxon>Proctotrupomorpha</taxon>
        <taxon>Chalcidoidea</taxon>
        <taxon>Pteromalidae</taxon>
        <taxon>Pteromalinae</taxon>
        <taxon>Trichomalopsis</taxon>
    </lineage>
</organism>
<dbReference type="STRING" id="543379.A0A232F843"/>
<dbReference type="InterPro" id="IPR033906">
    <property type="entry name" value="Lipase_N"/>
</dbReference>
<evidence type="ECO:0000256" key="8">
    <source>
        <dbReference type="PIRSR" id="PIRSR000865-1"/>
    </source>
</evidence>
<dbReference type="PIRSF" id="PIRSF000865">
    <property type="entry name" value="Lipoprotein_lipase_LIPH"/>
    <property type="match status" value="1"/>
</dbReference>
<feature type="binding site" evidence="9">
    <location>
        <position position="257"/>
    </location>
    <ligand>
        <name>Ca(2+)</name>
        <dbReference type="ChEBI" id="CHEBI:29108"/>
    </ligand>
</feature>
<dbReference type="GO" id="GO:0008970">
    <property type="term" value="F:phospholipase A1 activity"/>
    <property type="evidence" value="ECO:0007669"/>
    <property type="project" value="UniProtKB-EC"/>
</dbReference>
<dbReference type="PRINTS" id="PR00823">
    <property type="entry name" value="PANCLIPASE"/>
</dbReference>
<dbReference type="PANTHER" id="PTHR11610">
    <property type="entry name" value="LIPASE"/>
    <property type="match status" value="1"/>
</dbReference>
<dbReference type="CDD" id="cd00707">
    <property type="entry name" value="Pancreat_lipase_like"/>
    <property type="match status" value="1"/>
</dbReference>
<dbReference type="Pfam" id="PF00151">
    <property type="entry name" value="Lipase"/>
    <property type="match status" value="1"/>
</dbReference>
<keyword evidence="7" id="KW-1015">Disulfide bond</keyword>
<keyword evidence="9" id="KW-0479">Metal-binding</keyword>
<dbReference type="Gene3D" id="2.60.60.20">
    <property type="entry name" value="PLAT/LH2 domain"/>
    <property type="match status" value="1"/>
</dbReference>
<dbReference type="GO" id="GO:0016042">
    <property type="term" value="P:lipid catabolic process"/>
    <property type="evidence" value="ECO:0007669"/>
    <property type="project" value="TreeGrafter"/>
</dbReference>
<dbReference type="OrthoDB" id="199913at2759"/>
<dbReference type="Proteomes" id="UP000215335">
    <property type="component" value="Unassembled WGS sequence"/>
</dbReference>
<keyword evidence="13" id="KW-1185">Reference proteome</keyword>
<dbReference type="PANTHER" id="PTHR11610:SF185">
    <property type="entry name" value="LD47264P"/>
    <property type="match status" value="1"/>
</dbReference>